<accession>A0A841KXF4</accession>
<comment type="caution">
    <text evidence="2">The sequence shown here is derived from an EMBL/GenBank/DDBJ whole genome shotgun (WGS) entry which is preliminary data.</text>
</comment>
<evidence type="ECO:0000256" key="1">
    <source>
        <dbReference type="SAM" id="Phobius"/>
    </source>
</evidence>
<name>A0A841KXF4_9FIRM</name>
<dbReference type="RefSeq" id="WP_207727016.1">
    <property type="nucleotide sequence ID" value="NZ_JACHEN010000016.1"/>
</dbReference>
<reference evidence="2 3" key="1">
    <citation type="submission" date="2020-08" db="EMBL/GenBank/DDBJ databases">
        <title>Genomic Encyclopedia of Type Strains, Phase IV (KMG-IV): sequencing the most valuable type-strain genomes for metagenomic binning, comparative biology and taxonomic classification.</title>
        <authorList>
            <person name="Goeker M."/>
        </authorList>
    </citation>
    <scope>NUCLEOTIDE SEQUENCE [LARGE SCALE GENOMIC DNA]</scope>
    <source>
        <strain evidence="2 3">DSM 103526</strain>
    </source>
</reference>
<proteinExistence type="predicted"/>
<organism evidence="2 3">
    <name type="scientific">Anaerosolibacter carboniphilus</name>
    <dbReference type="NCBI Taxonomy" id="1417629"/>
    <lineage>
        <taxon>Bacteria</taxon>
        <taxon>Bacillati</taxon>
        <taxon>Bacillota</taxon>
        <taxon>Clostridia</taxon>
        <taxon>Peptostreptococcales</taxon>
        <taxon>Thermotaleaceae</taxon>
        <taxon>Anaerosolibacter</taxon>
    </lineage>
</organism>
<dbReference type="AlphaFoldDB" id="A0A841KXF4"/>
<dbReference type="EMBL" id="JACHEN010000016">
    <property type="protein sequence ID" value="MBB6216680.1"/>
    <property type="molecule type" value="Genomic_DNA"/>
</dbReference>
<sequence>MIYTLTKIHNKAYTIEKVFLILAVLSLSLLLFFQILHIWDGSNISSYIYKSLLHREEYAMKPIFSAGKITLSVIGEENKNSSLSVLINGEVHGKFVHKQMELIVRDHDIISIEGATANHDGLQFKVVSTTNNVLFPQVNNIFKLDHIENQLFTVEFH</sequence>
<evidence type="ECO:0000313" key="2">
    <source>
        <dbReference type="EMBL" id="MBB6216680.1"/>
    </source>
</evidence>
<feature type="transmembrane region" description="Helical" evidence="1">
    <location>
        <begin position="18"/>
        <end position="39"/>
    </location>
</feature>
<keyword evidence="1" id="KW-0812">Transmembrane</keyword>
<keyword evidence="1" id="KW-0472">Membrane</keyword>
<gene>
    <name evidence="2" type="ORF">HNQ80_002784</name>
</gene>
<evidence type="ECO:0000313" key="3">
    <source>
        <dbReference type="Proteomes" id="UP000579281"/>
    </source>
</evidence>
<keyword evidence="1" id="KW-1133">Transmembrane helix</keyword>
<dbReference type="Proteomes" id="UP000579281">
    <property type="component" value="Unassembled WGS sequence"/>
</dbReference>
<protein>
    <submittedName>
        <fullName evidence="2">Uncharacterized protein</fullName>
    </submittedName>
</protein>
<keyword evidence="3" id="KW-1185">Reference proteome</keyword>